<feature type="domain" description="Protein kinase" evidence="6">
    <location>
        <begin position="18"/>
        <end position="273"/>
    </location>
</feature>
<keyword evidence="1" id="KW-0723">Serine/threonine-protein kinase</keyword>
<sequence>MSNDSHPQFELPKIIDEYELTELLGKGSFSHVYKAKNLKKDGNPEFYGIKVISKKNLNQDGDTERLHREVDAMTSLDHENIVKLHRFFNDKDFYYLVLDFCPGGTVYSYISSGNRLREPQAANIFLQIVEAIDYCHNHNFAHRDLKLQNILFTTFPNIKISDFGLCSYINEDTKMSTFCGSPCYSAPECINHIDYDGKLADIWSLGVILFELVTSSHPWNVENVPQMVQQITNAQYTIPAYVTSACADLIESMLKVKCEERIDLESIMIHPWLKIASKRSVIPENSNGNPEANVEAGSSDNLNAMCEKSSLPPLRRLTSMCDADLTGEKKKNGLSVMIPHSAINIINTSHFDLAPKMRVPIGSRALGQNIPTHLKRRISLNQNYVQNEDLSKIQPQVKKKGHDSYEPSMLKW</sequence>
<dbReference type="InterPro" id="IPR000719">
    <property type="entry name" value="Prot_kinase_dom"/>
</dbReference>
<keyword evidence="3" id="KW-0547">Nucleotide-binding</keyword>
<dbReference type="SMART" id="SM00220">
    <property type="entry name" value="S_TKc"/>
    <property type="match status" value="1"/>
</dbReference>
<evidence type="ECO:0000256" key="2">
    <source>
        <dbReference type="ARBA" id="ARBA00022679"/>
    </source>
</evidence>
<dbReference type="PANTHER" id="PTHR24350">
    <property type="entry name" value="SERINE/THREONINE-PROTEIN KINASE IAL-RELATED"/>
    <property type="match status" value="1"/>
</dbReference>
<keyword evidence="5" id="KW-0067">ATP-binding</keyword>
<evidence type="ECO:0000256" key="1">
    <source>
        <dbReference type="ARBA" id="ARBA00022527"/>
    </source>
</evidence>
<keyword evidence="8" id="KW-1185">Reference proteome</keyword>
<dbReference type="Gene3D" id="1.10.510.10">
    <property type="entry name" value="Transferase(Phosphotransferase) domain 1"/>
    <property type="match status" value="1"/>
</dbReference>
<dbReference type="Pfam" id="PF00069">
    <property type="entry name" value="Pkinase"/>
    <property type="match status" value="1"/>
</dbReference>
<evidence type="ECO:0000313" key="7">
    <source>
        <dbReference type="EMBL" id="KAK8886982.1"/>
    </source>
</evidence>
<evidence type="ECO:0000259" key="6">
    <source>
        <dbReference type="PROSITE" id="PS50011"/>
    </source>
</evidence>
<accession>A0ABR2K931</accession>
<dbReference type="EMBL" id="JAPFFF010000006">
    <property type="protein sequence ID" value="KAK8886982.1"/>
    <property type="molecule type" value="Genomic_DNA"/>
</dbReference>
<dbReference type="InterPro" id="IPR008271">
    <property type="entry name" value="Ser/Thr_kinase_AS"/>
</dbReference>
<organism evidence="7 8">
    <name type="scientific">Tritrichomonas musculus</name>
    <dbReference type="NCBI Taxonomy" id="1915356"/>
    <lineage>
        <taxon>Eukaryota</taxon>
        <taxon>Metamonada</taxon>
        <taxon>Parabasalia</taxon>
        <taxon>Tritrichomonadida</taxon>
        <taxon>Tritrichomonadidae</taxon>
        <taxon>Tritrichomonas</taxon>
    </lineage>
</organism>
<dbReference type="PROSITE" id="PS50011">
    <property type="entry name" value="PROTEIN_KINASE_DOM"/>
    <property type="match status" value="1"/>
</dbReference>
<comment type="caution">
    <text evidence="7">The sequence shown here is derived from an EMBL/GenBank/DDBJ whole genome shotgun (WGS) entry which is preliminary data.</text>
</comment>
<dbReference type="InterPro" id="IPR030616">
    <property type="entry name" value="Aur-like"/>
</dbReference>
<evidence type="ECO:0000313" key="8">
    <source>
        <dbReference type="Proteomes" id="UP001470230"/>
    </source>
</evidence>
<evidence type="ECO:0000256" key="5">
    <source>
        <dbReference type="ARBA" id="ARBA00022840"/>
    </source>
</evidence>
<dbReference type="SUPFAM" id="SSF56112">
    <property type="entry name" value="Protein kinase-like (PK-like)"/>
    <property type="match status" value="1"/>
</dbReference>
<dbReference type="InterPro" id="IPR011009">
    <property type="entry name" value="Kinase-like_dom_sf"/>
</dbReference>
<dbReference type="PROSITE" id="PS00108">
    <property type="entry name" value="PROTEIN_KINASE_ST"/>
    <property type="match status" value="1"/>
</dbReference>
<dbReference type="CDD" id="cd14003">
    <property type="entry name" value="STKc_AMPK-like"/>
    <property type="match status" value="1"/>
</dbReference>
<keyword evidence="2" id="KW-0808">Transferase</keyword>
<evidence type="ECO:0000256" key="4">
    <source>
        <dbReference type="ARBA" id="ARBA00022777"/>
    </source>
</evidence>
<evidence type="ECO:0000256" key="3">
    <source>
        <dbReference type="ARBA" id="ARBA00022741"/>
    </source>
</evidence>
<name>A0ABR2K931_9EUKA</name>
<proteinExistence type="predicted"/>
<keyword evidence="4" id="KW-0418">Kinase</keyword>
<gene>
    <name evidence="7" type="ORF">M9Y10_038017</name>
</gene>
<reference evidence="7 8" key="1">
    <citation type="submission" date="2024-04" db="EMBL/GenBank/DDBJ databases">
        <title>Tritrichomonas musculus Genome.</title>
        <authorList>
            <person name="Alves-Ferreira E."/>
            <person name="Grigg M."/>
            <person name="Lorenzi H."/>
            <person name="Galac M."/>
        </authorList>
    </citation>
    <scope>NUCLEOTIDE SEQUENCE [LARGE SCALE GENOMIC DNA]</scope>
    <source>
        <strain evidence="7 8">EAF2021</strain>
    </source>
</reference>
<protein>
    <recommendedName>
        <fullName evidence="6">Protein kinase domain-containing protein</fullName>
    </recommendedName>
</protein>
<dbReference type="Proteomes" id="UP001470230">
    <property type="component" value="Unassembled WGS sequence"/>
</dbReference>